<gene>
    <name evidence="2" type="ORF">C3L33_10704</name>
</gene>
<organism evidence="2 3">
    <name type="scientific">Rhododendron williamsianum</name>
    <dbReference type="NCBI Taxonomy" id="262921"/>
    <lineage>
        <taxon>Eukaryota</taxon>
        <taxon>Viridiplantae</taxon>
        <taxon>Streptophyta</taxon>
        <taxon>Embryophyta</taxon>
        <taxon>Tracheophyta</taxon>
        <taxon>Spermatophyta</taxon>
        <taxon>Magnoliopsida</taxon>
        <taxon>eudicotyledons</taxon>
        <taxon>Gunneridae</taxon>
        <taxon>Pentapetalae</taxon>
        <taxon>asterids</taxon>
        <taxon>Ericales</taxon>
        <taxon>Ericaceae</taxon>
        <taxon>Ericoideae</taxon>
        <taxon>Rhodoreae</taxon>
        <taxon>Rhododendron</taxon>
    </lineage>
</organism>
<proteinExistence type="predicted"/>
<feature type="domain" description="FAM91 N-terminal" evidence="1">
    <location>
        <begin position="147"/>
        <end position="457"/>
    </location>
</feature>
<dbReference type="Proteomes" id="UP000428333">
    <property type="component" value="Linkage Group LG06"/>
</dbReference>
<feature type="non-terminal residue" evidence="2">
    <location>
        <position position="1"/>
    </location>
</feature>
<dbReference type="OrthoDB" id="275996at2759"/>
<evidence type="ECO:0000313" key="3">
    <source>
        <dbReference type="Proteomes" id="UP000428333"/>
    </source>
</evidence>
<dbReference type="PANTHER" id="PTHR28441:SF2">
    <property type="entry name" value="PROTEIN FAM91A1"/>
    <property type="match status" value="1"/>
</dbReference>
<evidence type="ECO:0000259" key="1">
    <source>
        <dbReference type="Pfam" id="PF14647"/>
    </source>
</evidence>
<dbReference type="InterPro" id="IPR039199">
    <property type="entry name" value="FAM91"/>
</dbReference>
<name>A0A6A4LJ78_9ERIC</name>
<accession>A0A6A4LJ78</accession>
<dbReference type="PANTHER" id="PTHR28441">
    <property type="entry name" value="PROTEIN FAM91A1"/>
    <property type="match status" value="1"/>
</dbReference>
<keyword evidence="3" id="KW-1185">Reference proteome</keyword>
<dbReference type="AlphaFoldDB" id="A0A6A4LJ78"/>
<comment type="caution">
    <text evidence="2">The sequence shown here is derived from an EMBL/GenBank/DDBJ whole genome shotgun (WGS) entry which is preliminary data.</text>
</comment>
<dbReference type="EMBL" id="QEFC01001514">
    <property type="protein sequence ID" value="KAE9457382.1"/>
    <property type="molecule type" value="Genomic_DNA"/>
</dbReference>
<sequence>MSSYADVVKWKDLLSSKITIKAKKDTFGEGNNCLSRSVIARLPSLRSIESISDTFLSKGIGRIWGDSITLDDATSKGLSIVLFRRLVEMEEEEIVDREKALKNIVEKREKIRIGKTMFPFRWSSRFRLVAFQHASASIEDQLVLKAIKEECPWENLPKRVQSTLNSKEEWHRRIIEHCIKKRIQWNTCFARKVIKEGEYYEEMMPVSLSPCGVCLPGNEGITFQILLRYDFRSHEKWYLVILFNMSCDSAKEQPYDSMPNFSAADALRLTGIGRNEFIDIMNKCRLTASNIVKNPLCHKKIMWKLNKSIAKDLLPTQPVDFVIEPWWGVCLVNFTLEEFKKLSEEEMATIDKVCKEEANAFILFDPEIVKGLFRRGLIYFDVSVYPEDRFKVSRLEGFVSNREQSYEDPIEELLYAVFVVSSENSTVAELAATLQTDLSQLQAAASFACRLGWAVKLIDPASALHESTAPGIPNINLSDEEDGSHANVSSLNTSIDGSSLQQGDLFGAENYGPTSAYTRVAFVVDANITSYLMMGSVSPGLSPGSFFFFGLSSQLLSHLISPLVPTVLRAYFIVSSDDIM</sequence>
<evidence type="ECO:0000313" key="2">
    <source>
        <dbReference type="EMBL" id="KAE9457382.1"/>
    </source>
</evidence>
<protein>
    <recommendedName>
        <fullName evidence="1">FAM91 N-terminal domain-containing protein</fullName>
    </recommendedName>
</protein>
<dbReference type="Pfam" id="PF14647">
    <property type="entry name" value="FAM91_N"/>
    <property type="match status" value="1"/>
</dbReference>
<reference evidence="2 3" key="1">
    <citation type="journal article" date="2019" name="Genome Biol. Evol.">
        <title>The Rhododendron genome and chromosomal organization provide insight into shared whole-genome duplications across the heath family (Ericaceae).</title>
        <authorList>
            <person name="Soza V.L."/>
            <person name="Lindsley D."/>
            <person name="Waalkes A."/>
            <person name="Ramage E."/>
            <person name="Patwardhan R.P."/>
            <person name="Burton J.N."/>
            <person name="Adey A."/>
            <person name="Kumar A."/>
            <person name="Qiu R."/>
            <person name="Shendure J."/>
            <person name="Hall B."/>
        </authorList>
    </citation>
    <scope>NUCLEOTIDE SEQUENCE [LARGE SCALE GENOMIC DNA]</scope>
    <source>
        <strain evidence="2">RSF 1966-606</strain>
    </source>
</reference>
<dbReference type="InterPro" id="IPR028091">
    <property type="entry name" value="FAM91_N_dom"/>
</dbReference>